<dbReference type="GO" id="GO:0006772">
    <property type="term" value="P:thiamine metabolic process"/>
    <property type="evidence" value="ECO:0007669"/>
    <property type="project" value="TreeGrafter"/>
</dbReference>
<evidence type="ECO:0000256" key="10">
    <source>
        <dbReference type="HAMAP-Rule" id="MF_00648"/>
    </source>
</evidence>
<dbReference type="NCBIfam" id="TIGR00258">
    <property type="entry name" value="inosine/xanthosine triphosphatase"/>
    <property type="match status" value="1"/>
</dbReference>
<evidence type="ECO:0000256" key="3">
    <source>
        <dbReference type="ARBA" id="ARBA00022741"/>
    </source>
</evidence>
<evidence type="ECO:0000256" key="4">
    <source>
        <dbReference type="ARBA" id="ARBA00022801"/>
    </source>
</evidence>
<dbReference type="RefSeq" id="WP_144263363.1">
    <property type="nucleotide sequence ID" value="NZ_QMDX01000018.1"/>
</dbReference>
<keyword evidence="5 10" id="KW-0460">Magnesium</keyword>
<dbReference type="FunFam" id="3.90.950.10:FF:000002">
    <property type="entry name" value="Inosine/xanthosine triphosphatase"/>
    <property type="match status" value="1"/>
</dbReference>
<dbReference type="SUPFAM" id="SSF52972">
    <property type="entry name" value="ITPase-like"/>
    <property type="match status" value="1"/>
</dbReference>
<accession>A0A554MW18</accession>
<keyword evidence="2 10" id="KW-0479">Metal-binding</keyword>
<keyword evidence="6 10" id="KW-0546">Nucleotide metabolism</keyword>
<evidence type="ECO:0000256" key="9">
    <source>
        <dbReference type="ARBA" id="ARBA00048781"/>
    </source>
</evidence>
<evidence type="ECO:0000256" key="6">
    <source>
        <dbReference type="ARBA" id="ARBA00023080"/>
    </source>
</evidence>
<keyword evidence="13" id="KW-1185">Reference proteome</keyword>
<dbReference type="InterPro" id="IPR026533">
    <property type="entry name" value="NTPase/PRRC1"/>
</dbReference>
<name>A0A554MW18_9EURY</name>
<dbReference type="HAMAP" id="MF_00648">
    <property type="entry name" value="Non_canon_purine_NTPase_YjjX"/>
    <property type="match status" value="1"/>
</dbReference>
<organism evidence="12 13">
    <name type="scientific">Haloglomus irregulare</name>
    <dbReference type="NCBI Taxonomy" id="2234134"/>
    <lineage>
        <taxon>Archaea</taxon>
        <taxon>Methanobacteriati</taxon>
        <taxon>Methanobacteriota</taxon>
        <taxon>Stenosarchaea group</taxon>
        <taxon>Halobacteria</taxon>
        <taxon>Halobacteriales</taxon>
        <taxon>Natronomonadaceae</taxon>
        <taxon>Haloglomus</taxon>
    </lineage>
</organism>
<dbReference type="Pfam" id="PF01931">
    <property type="entry name" value="NTPase_I-T"/>
    <property type="match status" value="1"/>
</dbReference>
<evidence type="ECO:0000256" key="2">
    <source>
        <dbReference type="ARBA" id="ARBA00022723"/>
    </source>
</evidence>
<dbReference type="GO" id="GO:0103023">
    <property type="term" value="F:ITPase activity"/>
    <property type="evidence" value="ECO:0007669"/>
    <property type="project" value="UniProtKB-EC"/>
</dbReference>
<dbReference type="InParanoid" id="A0A554MW18"/>
<dbReference type="InterPro" id="IPR002786">
    <property type="entry name" value="Non_canon_purine_NTPase"/>
</dbReference>
<protein>
    <recommendedName>
        <fullName evidence="10">Probable inosine/xanthosine triphosphatase</fullName>
        <shortName evidence="10">ITPase/XTPase</shortName>
        <ecNumber evidence="10">3.6.1.73</ecNumber>
    </recommendedName>
    <alternativeName>
        <fullName evidence="10">Non-canonical purine NTP phosphatase</fullName>
    </alternativeName>
    <alternativeName>
        <fullName evidence="10">Non-standard purine NTP phosphatase</fullName>
    </alternativeName>
    <alternativeName>
        <fullName evidence="10">Nucleoside-triphosphate phosphatase</fullName>
        <shortName evidence="10">NTPase</shortName>
    </alternativeName>
</protein>
<dbReference type="InterPro" id="IPR050299">
    <property type="entry name" value="YjjX_NTPase"/>
</dbReference>
<dbReference type="InterPro" id="IPR029001">
    <property type="entry name" value="ITPase-like_fam"/>
</dbReference>
<sequence>MQVGVGSRNPVKLAATRQAFDSIAAPAAIVAVDADSGVSEQPLGDEETIRGAKNRARAAAEGYDIGIGIEGGVADGPDGSYLIMWAAATDGARMDIGGGPRVRLPERLGTQVRAGRELGPLMDELVGQSDVARNDGAAGTLTGGIIDRESALRHAVAGALGPFVTAFYDDAPQ</sequence>
<dbReference type="AlphaFoldDB" id="A0A554MW18"/>
<evidence type="ECO:0000313" key="13">
    <source>
        <dbReference type="Proteomes" id="UP000319894"/>
    </source>
</evidence>
<evidence type="ECO:0000313" key="12">
    <source>
        <dbReference type="EMBL" id="TSD09020.1"/>
    </source>
</evidence>
<reference evidence="12 13" key="1">
    <citation type="submission" date="2018-06" db="EMBL/GenBank/DDBJ databases">
        <title>Natronomonas sp. F16-60 a new haloarchaeon isolated from a solar saltern of Isla Cristina, Huelva, Spain.</title>
        <authorList>
            <person name="Duran-Viseras A."/>
            <person name="Sanchez-Porro C."/>
            <person name="Ventosa A."/>
        </authorList>
    </citation>
    <scope>NUCLEOTIDE SEQUENCE [LARGE SCALE GENOMIC DNA]</scope>
    <source>
        <strain evidence="12 13">F16-60</strain>
    </source>
</reference>
<dbReference type="PANTHER" id="PTHR34699:SF2">
    <property type="entry name" value="NON-CANONICAL PURINE NTP PHOSPHATASE_PRRC1 DOMAIN-CONTAINING PROTEIN"/>
    <property type="match status" value="1"/>
</dbReference>
<keyword evidence="7 10" id="KW-0464">Manganese</keyword>
<dbReference type="Proteomes" id="UP000319894">
    <property type="component" value="Unassembled WGS sequence"/>
</dbReference>
<evidence type="ECO:0000259" key="11">
    <source>
        <dbReference type="Pfam" id="PF01931"/>
    </source>
</evidence>
<evidence type="ECO:0000256" key="5">
    <source>
        <dbReference type="ARBA" id="ARBA00022842"/>
    </source>
</evidence>
<comment type="caution">
    <text evidence="12">The sequence shown here is derived from an EMBL/GenBank/DDBJ whole genome shotgun (WGS) entry which is preliminary data.</text>
</comment>
<dbReference type="OrthoDB" id="52857at2157"/>
<comment type="catalytic activity">
    <reaction evidence="9 10">
        <text>XTP + H2O = XDP + phosphate + H(+)</text>
        <dbReference type="Rhea" id="RHEA:28406"/>
        <dbReference type="ChEBI" id="CHEBI:15377"/>
        <dbReference type="ChEBI" id="CHEBI:15378"/>
        <dbReference type="ChEBI" id="CHEBI:43474"/>
        <dbReference type="ChEBI" id="CHEBI:59884"/>
        <dbReference type="ChEBI" id="CHEBI:61314"/>
        <dbReference type="EC" id="3.6.1.73"/>
    </reaction>
</comment>
<gene>
    <name evidence="12" type="primary">yjjX</name>
    <name evidence="12" type="ORF">DP107_17215</name>
</gene>
<feature type="domain" description="Non-canonical purine NTP phosphatase/PRRC1" evidence="11">
    <location>
        <begin position="6"/>
        <end position="164"/>
    </location>
</feature>
<comment type="cofactor">
    <cofactor evidence="1">
        <name>Mn(2+)</name>
        <dbReference type="ChEBI" id="CHEBI:29035"/>
    </cofactor>
</comment>
<dbReference type="PANTHER" id="PTHR34699">
    <property type="match status" value="1"/>
</dbReference>
<dbReference type="GO" id="GO:0046872">
    <property type="term" value="F:metal ion binding"/>
    <property type="evidence" value="ECO:0007669"/>
    <property type="project" value="UniProtKB-KW"/>
</dbReference>
<dbReference type="EMBL" id="QMDX01000018">
    <property type="protein sequence ID" value="TSD09020.1"/>
    <property type="molecule type" value="Genomic_DNA"/>
</dbReference>
<dbReference type="GO" id="GO:0009117">
    <property type="term" value="P:nucleotide metabolic process"/>
    <property type="evidence" value="ECO:0007669"/>
    <property type="project" value="UniProtKB-KW"/>
</dbReference>
<comment type="subunit">
    <text evidence="10">Homodimer.</text>
</comment>
<comment type="catalytic activity">
    <reaction evidence="8 10">
        <text>ITP + H2O = IDP + phosphate + H(+)</text>
        <dbReference type="Rhea" id="RHEA:28330"/>
        <dbReference type="ChEBI" id="CHEBI:15377"/>
        <dbReference type="ChEBI" id="CHEBI:15378"/>
        <dbReference type="ChEBI" id="CHEBI:43474"/>
        <dbReference type="ChEBI" id="CHEBI:58280"/>
        <dbReference type="ChEBI" id="CHEBI:61402"/>
        <dbReference type="EC" id="3.6.1.73"/>
    </reaction>
</comment>
<dbReference type="GO" id="GO:0000166">
    <property type="term" value="F:nucleotide binding"/>
    <property type="evidence" value="ECO:0007669"/>
    <property type="project" value="UniProtKB-KW"/>
</dbReference>
<evidence type="ECO:0000256" key="7">
    <source>
        <dbReference type="ARBA" id="ARBA00023211"/>
    </source>
</evidence>
<comment type="similarity">
    <text evidence="10">Belongs to the YjjX NTPase family.</text>
</comment>
<dbReference type="Gene3D" id="3.90.950.10">
    <property type="match status" value="1"/>
</dbReference>
<dbReference type="EC" id="3.6.1.73" evidence="10"/>
<comment type="function">
    <text evidence="10">Phosphatase that hydrolyzes non-canonical purine nucleotides such as XTP and ITP to their respective diphosphate derivatives. Probably excludes non-canonical purines from DNA/RNA precursor pool, thus preventing their incorporation into DNA/RNA and avoiding chromosomal lesions.</text>
</comment>
<evidence type="ECO:0000256" key="1">
    <source>
        <dbReference type="ARBA" id="ARBA00001936"/>
    </source>
</evidence>
<proteinExistence type="inferred from homology"/>
<evidence type="ECO:0000256" key="8">
    <source>
        <dbReference type="ARBA" id="ARBA00048174"/>
    </source>
</evidence>
<feature type="binding site" evidence="10">
    <location>
        <position position="35"/>
    </location>
    <ligand>
        <name>Mg(2+)</name>
        <dbReference type="ChEBI" id="CHEBI:18420"/>
    </ligand>
</feature>
<keyword evidence="4 10" id="KW-0378">Hydrolase</keyword>
<comment type="caution">
    <text evidence="10">Lacks conserved residue(s) required for the propagation of feature annotation.</text>
</comment>
<comment type="cofactor">
    <cofactor evidence="10">
        <name>Mg(2+)</name>
        <dbReference type="ChEBI" id="CHEBI:18420"/>
    </cofactor>
    <cofactor evidence="10">
        <name>Mn(2+)</name>
        <dbReference type="ChEBI" id="CHEBI:29035"/>
    </cofactor>
    <text evidence="10">Binds 1 divalent metal cation per subunit; can use either Mg(2+) or Mn(2+).</text>
</comment>
<dbReference type="FunCoup" id="A0A554MW18">
    <property type="interactions" value="20"/>
</dbReference>
<keyword evidence="3 10" id="KW-0547">Nucleotide-binding</keyword>